<feature type="transmembrane region" description="Helical" evidence="7">
    <location>
        <begin position="181"/>
        <end position="205"/>
    </location>
</feature>
<dbReference type="EMBL" id="MSFL01000008">
    <property type="protein sequence ID" value="PWY85893.1"/>
    <property type="molecule type" value="Genomic_DNA"/>
</dbReference>
<evidence type="ECO:0000256" key="2">
    <source>
        <dbReference type="ARBA" id="ARBA00022692"/>
    </source>
</evidence>
<feature type="domain" description="Rhodopsin" evidence="8">
    <location>
        <begin position="35"/>
        <end position="280"/>
    </location>
</feature>
<organism evidence="9 10">
    <name type="scientific">Aspergillus heteromorphus CBS 117.55</name>
    <dbReference type="NCBI Taxonomy" id="1448321"/>
    <lineage>
        <taxon>Eukaryota</taxon>
        <taxon>Fungi</taxon>
        <taxon>Dikarya</taxon>
        <taxon>Ascomycota</taxon>
        <taxon>Pezizomycotina</taxon>
        <taxon>Eurotiomycetes</taxon>
        <taxon>Eurotiomycetidae</taxon>
        <taxon>Eurotiales</taxon>
        <taxon>Aspergillaceae</taxon>
        <taxon>Aspergillus</taxon>
        <taxon>Aspergillus subgen. Circumdati</taxon>
    </lineage>
</organism>
<dbReference type="PANTHER" id="PTHR33048">
    <property type="entry name" value="PTH11-LIKE INTEGRAL MEMBRANE PROTEIN (AFU_ORTHOLOGUE AFUA_5G11245)"/>
    <property type="match status" value="1"/>
</dbReference>
<dbReference type="GO" id="GO:0016020">
    <property type="term" value="C:membrane"/>
    <property type="evidence" value="ECO:0007669"/>
    <property type="project" value="UniProtKB-SubCell"/>
</dbReference>
<evidence type="ECO:0000313" key="9">
    <source>
        <dbReference type="EMBL" id="PWY85893.1"/>
    </source>
</evidence>
<dbReference type="InterPro" id="IPR049326">
    <property type="entry name" value="Rhodopsin_dom_fungi"/>
</dbReference>
<evidence type="ECO:0000256" key="1">
    <source>
        <dbReference type="ARBA" id="ARBA00004141"/>
    </source>
</evidence>
<comment type="subcellular location">
    <subcellularLocation>
        <location evidence="1">Membrane</location>
        <topology evidence="1">Multi-pass membrane protein</topology>
    </subcellularLocation>
</comment>
<dbReference type="VEuPathDB" id="FungiDB:BO70DRAFT_360754"/>
<feature type="compositionally biased region" description="Acidic residues" evidence="6">
    <location>
        <begin position="346"/>
        <end position="355"/>
    </location>
</feature>
<name>A0A317WHN8_9EURO</name>
<keyword evidence="10" id="KW-1185">Reference proteome</keyword>
<dbReference type="RefSeq" id="XP_025400445.1">
    <property type="nucleotide sequence ID" value="XM_025542862.1"/>
</dbReference>
<dbReference type="OrthoDB" id="5417887at2759"/>
<dbReference type="InterPro" id="IPR052337">
    <property type="entry name" value="SAT4-like"/>
</dbReference>
<evidence type="ECO:0000259" key="8">
    <source>
        <dbReference type="Pfam" id="PF20684"/>
    </source>
</evidence>
<feature type="transmembrane region" description="Helical" evidence="7">
    <location>
        <begin position="134"/>
        <end position="155"/>
    </location>
</feature>
<feature type="transmembrane region" description="Helical" evidence="7">
    <location>
        <begin position="51"/>
        <end position="73"/>
    </location>
</feature>
<comment type="similarity">
    <text evidence="5">Belongs to the SAT4 family.</text>
</comment>
<keyword evidence="2 7" id="KW-0812">Transmembrane</keyword>
<evidence type="ECO:0000256" key="6">
    <source>
        <dbReference type="SAM" id="MobiDB-lite"/>
    </source>
</evidence>
<dbReference type="Pfam" id="PF20684">
    <property type="entry name" value="Fung_rhodopsin"/>
    <property type="match status" value="1"/>
</dbReference>
<dbReference type="PANTHER" id="PTHR33048:SF155">
    <property type="entry name" value="INTEGRAL MEMBRANE PROTEIN"/>
    <property type="match status" value="1"/>
</dbReference>
<feature type="transmembrane region" description="Helical" evidence="7">
    <location>
        <begin position="217"/>
        <end position="242"/>
    </location>
</feature>
<evidence type="ECO:0000256" key="5">
    <source>
        <dbReference type="ARBA" id="ARBA00038359"/>
    </source>
</evidence>
<dbReference type="Proteomes" id="UP000247233">
    <property type="component" value="Unassembled WGS sequence"/>
</dbReference>
<evidence type="ECO:0000256" key="7">
    <source>
        <dbReference type="SAM" id="Phobius"/>
    </source>
</evidence>
<feature type="transmembrane region" description="Helical" evidence="7">
    <location>
        <begin position="20"/>
        <end position="39"/>
    </location>
</feature>
<keyword evidence="4 7" id="KW-0472">Membrane</keyword>
<gene>
    <name evidence="9" type="ORF">BO70DRAFT_360754</name>
</gene>
<accession>A0A317WHN8</accession>
<sequence length="373" mass="41152">MATIDTDVDFSESRATEINVLGWVFTGTATATVFLKLLARGHVAKDLGWDDFFILFSLTLSVIAAGIVSHSVFLGLGRHTAAVIAEHGMEGFEMASKWHVLAFPFNIASFSFPNIAIAILVSRLLDPNPLRTRCLYAMVALQVVFAMVSIILLFLQCKPTQMLWKPSIEGKCWDESVFNAYLYWVSAYTTVTDIVLAVVPISAFWNLQMRASTKWAVCVMMGLTFLSALVTIVKATYIHLFSNRTDPLYKIVPLVLWGLVEQNVVIVAACIPTLRPLFRKAFESRNSRSGTNSRPRLGFTFTLPSTPGPERLHSEPESTIPLGSRKTGFDAKSDNSQHGILRTVDVDVDSDEGNDLEGNVDGTYIQHPSAAGR</sequence>
<dbReference type="STRING" id="1448321.A0A317WHN8"/>
<evidence type="ECO:0000256" key="3">
    <source>
        <dbReference type="ARBA" id="ARBA00022989"/>
    </source>
</evidence>
<comment type="caution">
    <text evidence="9">The sequence shown here is derived from an EMBL/GenBank/DDBJ whole genome shotgun (WGS) entry which is preliminary data.</text>
</comment>
<proteinExistence type="inferred from homology"/>
<evidence type="ECO:0000256" key="4">
    <source>
        <dbReference type="ARBA" id="ARBA00023136"/>
    </source>
</evidence>
<keyword evidence="3 7" id="KW-1133">Transmembrane helix</keyword>
<dbReference type="GeneID" id="37065099"/>
<feature type="transmembrane region" description="Helical" evidence="7">
    <location>
        <begin position="98"/>
        <end position="122"/>
    </location>
</feature>
<reference evidence="9 10" key="1">
    <citation type="submission" date="2016-12" db="EMBL/GenBank/DDBJ databases">
        <title>The genomes of Aspergillus section Nigri reveals drivers in fungal speciation.</title>
        <authorList>
            <consortium name="DOE Joint Genome Institute"/>
            <person name="Vesth T.C."/>
            <person name="Nybo J."/>
            <person name="Theobald S."/>
            <person name="Brandl J."/>
            <person name="Frisvad J.C."/>
            <person name="Nielsen K.F."/>
            <person name="Lyhne E.K."/>
            <person name="Kogle M.E."/>
            <person name="Kuo A."/>
            <person name="Riley R."/>
            <person name="Clum A."/>
            <person name="Nolan M."/>
            <person name="Lipzen A."/>
            <person name="Salamov A."/>
            <person name="Henrissat B."/>
            <person name="Wiebenga A."/>
            <person name="De Vries R.P."/>
            <person name="Grigoriev I.V."/>
            <person name="Mortensen U.H."/>
            <person name="Andersen M.R."/>
            <person name="Baker S.E."/>
        </authorList>
    </citation>
    <scope>NUCLEOTIDE SEQUENCE [LARGE SCALE GENOMIC DNA]</scope>
    <source>
        <strain evidence="9 10">CBS 117.55</strain>
    </source>
</reference>
<dbReference type="AlphaFoldDB" id="A0A317WHN8"/>
<feature type="transmembrane region" description="Helical" evidence="7">
    <location>
        <begin position="254"/>
        <end position="278"/>
    </location>
</feature>
<feature type="region of interest" description="Disordered" evidence="6">
    <location>
        <begin position="285"/>
        <end position="373"/>
    </location>
</feature>
<protein>
    <recommendedName>
        <fullName evidence="8">Rhodopsin domain-containing protein</fullName>
    </recommendedName>
</protein>
<evidence type="ECO:0000313" key="10">
    <source>
        <dbReference type="Proteomes" id="UP000247233"/>
    </source>
</evidence>